<name>A0A6J5KZ05_9CAUD</name>
<gene>
    <name evidence="1" type="ORF">UFOVP68_15</name>
</gene>
<reference evidence="1" key="1">
    <citation type="submission" date="2020-04" db="EMBL/GenBank/DDBJ databases">
        <authorList>
            <person name="Chiriac C."/>
            <person name="Salcher M."/>
            <person name="Ghai R."/>
            <person name="Kavagutti S V."/>
        </authorList>
    </citation>
    <scope>NUCLEOTIDE SEQUENCE</scope>
</reference>
<protein>
    <submittedName>
        <fullName evidence="1">Uncharacterized protein</fullName>
    </submittedName>
</protein>
<dbReference type="EMBL" id="LR796191">
    <property type="protein sequence ID" value="CAB4126153.1"/>
    <property type="molecule type" value="Genomic_DNA"/>
</dbReference>
<organism evidence="1">
    <name type="scientific">uncultured Caudovirales phage</name>
    <dbReference type="NCBI Taxonomy" id="2100421"/>
    <lineage>
        <taxon>Viruses</taxon>
        <taxon>Duplodnaviria</taxon>
        <taxon>Heunggongvirae</taxon>
        <taxon>Uroviricota</taxon>
        <taxon>Caudoviricetes</taxon>
        <taxon>Peduoviridae</taxon>
        <taxon>Maltschvirus</taxon>
        <taxon>Maltschvirus maltsch</taxon>
    </lineage>
</organism>
<proteinExistence type="predicted"/>
<evidence type="ECO:0000313" key="1">
    <source>
        <dbReference type="EMBL" id="CAB4126153.1"/>
    </source>
</evidence>
<sequence>MAQIVSITGSVQPEASPVTRAMPMQEASGSDFGGQIGQALQGFGQQLGNAVNVYAQDMHQRQQFTTEANWSDWQSAQQAEFDKASEGISGTNAMGFTASRAQQSDAAFKDFLATVPENDRPRVQAKYADYKRVMTHQALVTELQTADTFYGVQIKDKLDKFSTGIAQNPATAQTYIDQGAAFIDASGLPPGVKEQLKKDWVQNAAGAKANGLLTSDPQKLADTLASNGSSSPEDFIKRMTTRESTGNPGAIAKDGAHFGYLQFSKDWIDKAGEAGIIPKGMTPEQFLKDPAAQEKMAPWYMGQIDKYIMSKGYVEKGYSLDGLRAVAHLGGFGGLDKFVSSGGQHNPSDVNGTSLQNYYNEFSGTAHDPVLANLSYADTLKFKDQAASQLNQNAQAAAAQQRVAHDTLMNNFGIMANSGQMSVEQVDALVQNGTIKDIDDVTKLQGLIKSYGERQGGVTFAQNILSATGPVNGQDADVQKAGNAWTSRPGATFEDGMTFYNRTGYLPDKTSNALFGMTVSTDPKLAQQGAAVLGNILAQNGPNALAGANHSTELAKTGAAYNHFVNDLNMSPEEAAKRLARMNDPAFHTDVQDKQVTSFQDKLLKDPSAIVDRVTSAFDSVTGWGGVPQAGVDSRQIGQLTQDYIDLASERFRETGDEELSKAYAMDIIHGKDGKPGLYGVSNGVMTKYPAEAVTPAMPDGSHDYVYSQAAAEVKALDKVDVDPKDIVLVPLPGNITGEAWRRGGLSGTNRDRTETFHGVPYQIVYKHPDTGVYEPLAVAPGQAFIPDATSAYAEYTAAAKEKNAVDTWNKYVAQKAAADARRGGSAGRTATTPLKVMDPPPKPASIIAQEKAAALAPPSDAVDPAAAAKAEQEWMGNGPGTEFFGVPIGGN</sequence>
<accession>A0A6J5KZ05</accession>